<accession>A0A9N9KA26</accession>
<feature type="non-terminal residue" evidence="1">
    <location>
        <position position="1"/>
    </location>
</feature>
<feature type="non-terminal residue" evidence="1">
    <location>
        <position position="52"/>
    </location>
</feature>
<proteinExistence type="predicted"/>
<reference evidence="1" key="1">
    <citation type="submission" date="2021-06" db="EMBL/GenBank/DDBJ databases">
        <authorList>
            <person name="Kallberg Y."/>
            <person name="Tangrot J."/>
            <person name="Rosling A."/>
        </authorList>
    </citation>
    <scope>NUCLEOTIDE SEQUENCE</scope>
    <source>
        <strain evidence="1">MA453B</strain>
    </source>
</reference>
<dbReference type="OrthoDB" id="2432695at2759"/>
<keyword evidence="2" id="KW-1185">Reference proteome</keyword>
<evidence type="ECO:0000313" key="1">
    <source>
        <dbReference type="EMBL" id="CAG8819500.1"/>
    </source>
</evidence>
<dbReference type="AlphaFoldDB" id="A0A9N9KA26"/>
<dbReference type="Proteomes" id="UP000789405">
    <property type="component" value="Unassembled WGS sequence"/>
</dbReference>
<protein>
    <submittedName>
        <fullName evidence="1">12028_t:CDS:1</fullName>
    </submittedName>
</protein>
<gene>
    <name evidence="1" type="ORF">DERYTH_LOCUS26789</name>
</gene>
<dbReference type="EMBL" id="CAJVPY010058029">
    <property type="protein sequence ID" value="CAG8819500.1"/>
    <property type="molecule type" value="Genomic_DNA"/>
</dbReference>
<comment type="caution">
    <text evidence="1">The sequence shown here is derived from an EMBL/GenBank/DDBJ whole genome shotgun (WGS) entry which is preliminary data.</text>
</comment>
<name>A0A9N9KA26_9GLOM</name>
<organism evidence="1 2">
    <name type="scientific">Dentiscutata erythropus</name>
    <dbReference type="NCBI Taxonomy" id="1348616"/>
    <lineage>
        <taxon>Eukaryota</taxon>
        <taxon>Fungi</taxon>
        <taxon>Fungi incertae sedis</taxon>
        <taxon>Mucoromycota</taxon>
        <taxon>Glomeromycotina</taxon>
        <taxon>Glomeromycetes</taxon>
        <taxon>Diversisporales</taxon>
        <taxon>Gigasporaceae</taxon>
        <taxon>Dentiscutata</taxon>
    </lineage>
</organism>
<sequence>AIQNIILINKDFKIYNLSNNEWDYLKKIYKILQYFKEATDYAKGQLYPTIPL</sequence>
<evidence type="ECO:0000313" key="2">
    <source>
        <dbReference type="Proteomes" id="UP000789405"/>
    </source>
</evidence>